<dbReference type="InterPro" id="IPR036770">
    <property type="entry name" value="Ankyrin_rpt-contain_sf"/>
</dbReference>
<feature type="repeat" description="ANK" evidence="3">
    <location>
        <begin position="106"/>
        <end position="138"/>
    </location>
</feature>
<protein>
    <submittedName>
        <fullName evidence="4">Cyclin-dependent kinase inhibitor 2c-related</fullName>
    </submittedName>
</protein>
<dbReference type="Pfam" id="PF12796">
    <property type="entry name" value="Ank_2"/>
    <property type="match status" value="1"/>
</dbReference>
<dbReference type="Proteomes" id="UP001146793">
    <property type="component" value="Unassembled WGS sequence"/>
</dbReference>
<dbReference type="AlphaFoldDB" id="A0AAV7ZEM4"/>
<evidence type="ECO:0000313" key="5">
    <source>
        <dbReference type="EMBL" id="KAJ6235534.1"/>
    </source>
</evidence>
<comment type="caution">
    <text evidence="4">The sequence shown here is derived from an EMBL/GenBank/DDBJ whole genome shotgun (WGS) entry which is preliminary data.</text>
</comment>
<sequence>MFSTHPLVDAVRFKNLPKIDSIIKSNPQIINTFDQKGHTALHIACYLNSTNIVSLLLRNGADPLLTNPKTFSRNALHFACSSGAFEVALLLIKKKIYHDLNQYDDRGYSPLHHAINKKNLFLVELLVQNGSKINISNSKQVSRN</sequence>
<evidence type="ECO:0000256" key="2">
    <source>
        <dbReference type="ARBA" id="ARBA00023043"/>
    </source>
</evidence>
<dbReference type="InterPro" id="IPR002110">
    <property type="entry name" value="Ankyrin_rpt"/>
</dbReference>
<dbReference type="EMBL" id="JAOAOG010000257">
    <property type="protein sequence ID" value="KAJ6235534.1"/>
    <property type="molecule type" value="Genomic_DNA"/>
</dbReference>
<dbReference type="Gene3D" id="1.25.40.20">
    <property type="entry name" value="Ankyrin repeat-containing domain"/>
    <property type="match status" value="1"/>
</dbReference>
<dbReference type="PROSITE" id="PS50088">
    <property type="entry name" value="ANK_REPEAT"/>
    <property type="match status" value="2"/>
</dbReference>
<dbReference type="Proteomes" id="UP001150062">
    <property type="component" value="Unassembled WGS sequence"/>
</dbReference>
<evidence type="ECO:0000313" key="7">
    <source>
        <dbReference type="Proteomes" id="UP001150062"/>
    </source>
</evidence>
<gene>
    <name evidence="4" type="ORF">M0812_14144</name>
    <name evidence="5" type="ORF">M0813_03681</name>
</gene>
<evidence type="ECO:0000313" key="4">
    <source>
        <dbReference type="EMBL" id="KAJ3440476.1"/>
    </source>
</evidence>
<name>A0AAV7ZEM4_9EUKA</name>
<evidence type="ECO:0000256" key="1">
    <source>
        <dbReference type="ARBA" id="ARBA00022737"/>
    </source>
</evidence>
<keyword evidence="7" id="KW-1185">Reference proteome</keyword>
<dbReference type="SUPFAM" id="SSF48403">
    <property type="entry name" value="Ankyrin repeat"/>
    <property type="match status" value="1"/>
</dbReference>
<dbReference type="PANTHER" id="PTHR24173">
    <property type="entry name" value="ANKYRIN REPEAT CONTAINING"/>
    <property type="match status" value="1"/>
</dbReference>
<keyword evidence="2 3" id="KW-0040">ANK repeat</keyword>
<dbReference type="PANTHER" id="PTHR24173:SF74">
    <property type="entry name" value="ANKYRIN REPEAT DOMAIN-CONTAINING PROTEIN 16"/>
    <property type="match status" value="1"/>
</dbReference>
<dbReference type="PRINTS" id="PR01415">
    <property type="entry name" value="ANKYRIN"/>
</dbReference>
<reference evidence="5" key="1">
    <citation type="submission" date="2022-08" db="EMBL/GenBank/DDBJ databases">
        <title>Novel sulfate-reducing endosymbionts in the free-living metamonad Anaeramoeba.</title>
        <authorList>
            <person name="Jerlstrom-Hultqvist J."/>
            <person name="Cepicka I."/>
            <person name="Gallot-Lavallee L."/>
            <person name="Salas-Leiva D."/>
            <person name="Curtis B.A."/>
            <person name="Zahonova K."/>
            <person name="Pipaliya S."/>
            <person name="Dacks J."/>
            <person name="Roger A.J."/>
        </authorList>
    </citation>
    <scope>NUCLEOTIDE SEQUENCE</scope>
    <source>
        <strain evidence="5">Schooner1</strain>
    </source>
</reference>
<feature type="repeat" description="ANK" evidence="3">
    <location>
        <begin position="36"/>
        <end position="68"/>
    </location>
</feature>
<keyword evidence="1" id="KW-0677">Repeat</keyword>
<dbReference type="SMART" id="SM00248">
    <property type="entry name" value="ANK"/>
    <property type="match status" value="3"/>
</dbReference>
<accession>A0AAV7ZEM4</accession>
<dbReference type="PROSITE" id="PS50297">
    <property type="entry name" value="ANK_REP_REGION"/>
    <property type="match status" value="2"/>
</dbReference>
<keyword evidence="4" id="KW-0649">Protein kinase inhibitor</keyword>
<reference evidence="4" key="2">
    <citation type="submission" date="2022-08" db="EMBL/GenBank/DDBJ databases">
        <title>Novel sulphate-reducing endosymbionts in the free-living metamonad Anaeramoeba.</title>
        <authorList>
            <person name="Jerlstrom-Hultqvist J."/>
            <person name="Cepicka I."/>
            <person name="Gallot-Lavallee L."/>
            <person name="Salas-Leiva D."/>
            <person name="Curtis B.A."/>
            <person name="Zahonova K."/>
            <person name="Pipaliya S."/>
            <person name="Dacks J."/>
            <person name="Roger A.J."/>
        </authorList>
    </citation>
    <scope>NUCLEOTIDE SEQUENCE</scope>
    <source>
        <strain evidence="4">Busselton2</strain>
    </source>
</reference>
<dbReference type="GO" id="GO:0004860">
    <property type="term" value="F:protein kinase inhibitor activity"/>
    <property type="evidence" value="ECO:0007669"/>
    <property type="project" value="UniProtKB-KW"/>
</dbReference>
<evidence type="ECO:0000256" key="3">
    <source>
        <dbReference type="PROSITE-ProRule" id="PRU00023"/>
    </source>
</evidence>
<proteinExistence type="predicted"/>
<organism evidence="4 6">
    <name type="scientific">Anaeramoeba flamelloides</name>
    <dbReference type="NCBI Taxonomy" id="1746091"/>
    <lineage>
        <taxon>Eukaryota</taxon>
        <taxon>Metamonada</taxon>
        <taxon>Anaeramoebidae</taxon>
        <taxon>Anaeramoeba</taxon>
    </lineage>
</organism>
<evidence type="ECO:0000313" key="6">
    <source>
        <dbReference type="Proteomes" id="UP001146793"/>
    </source>
</evidence>
<dbReference type="EMBL" id="JANTQA010000030">
    <property type="protein sequence ID" value="KAJ3440476.1"/>
    <property type="molecule type" value="Genomic_DNA"/>
</dbReference>